<evidence type="ECO:0000313" key="2">
    <source>
        <dbReference type="EMBL" id="MFD1645486.1"/>
    </source>
</evidence>
<name>A0ABD6DGQ6_9EURY</name>
<comment type="caution">
    <text evidence="2">The sequence shown here is derived from an EMBL/GenBank/DDBJ whole genome shotgun (WGS) entry which is preliminary data.</text>
</comment>
<dbReference type="Pfam" id="PF17647">
    <property type="entry name" value="DUF5518"/>
    <property type="match status" value="1"/>
</dbReference>
<keyword evidence="1" id="KW-1133">Transmembrane helix</keyword>
<proteinExistence type="predicted"/>
<gene>
    <name evidence="2" type="ORF">ACFSBL_07310</name>
</gene>
<feature type="transmembrane region" description="Helical" evidence="1">
    <location>
        <begin position="14"/>
        <end position="45"/>
    </location>
</feature>
<evidence type="ECO:0000256" key="1">
    <source>
        <dbReference type="SAM" id="Phobius"/>
    </source>
</evidence>
<evidence type="ECO:0000313" key="3">
    <source>
        <dbReference type="Proteomes" id="UP001597034"/>
    </source>
</evidence>
<dbReference type="InterPro" id="IPR040493">
    <property type="entry name" value="DUF5518"/>
</dbReference>
<reference evidence="2 3" key="1">
    <citation type="journal article" date="2019" name="Int. J. Syst. Evol. Microbiol.">
        <title>The Global Catalogue of Microorganisms (GCM) 10K type strain sequencing project: providing services to taxonomists for standard genome sequencing and annotation.</title>
        <authorList>
            <consortium name="The Broad Institute Genomics Platform"/>
            <consortium name="The Broad Institute Genome Sequencing Center for Infectious Disease"/>
            <person name="Wu L."/>
            <person name="Ma J."/>
        </authorList>
    </citation>
    <scope>NUCLEOTIDE SEQUENCE [LARGE SCALE GENOMIC DNA]</scope>
    <source>
        <strain evidence="2 3">CGMCC 1.10390</strain>
    </source>
</reference>
<feature type="transmembrane region" description="Helical" evidence="1">
    <location>
        <begin position="57"/>
        <end position="83"/>
    </location>
</feature>
<keyword evidence="3" id="KW-1185">Reference proteome</keyword>
<sequence>MALNFDDRSHENGFWINALIGAVAAFVLGFIPFSTVLGGVVAAYLQKGETRMENVKVGAAAGAIFFIPSLLGLFGFGFLGILTGDATGFIVLMLFGIILLVMAAIYTVGLCALGGFIAHAVWEDDFRKARTTASTGTTTETYDEAQY</sequence>
<keyword evidence="1" id="KW-0472">Membrane</keyword>
<dbReference type="EMBL" id="JBHUDO010000002">
    <property type="protein sequence ID" value="MFD1645486.1"/>
    <property type="molecule type" value="Genomic_DNA"/>
</dbReference>
<organism evidence="2 3">
    <name type="scientific">Haloarchaeobius litoreus</name>
    <dbReference type="NCBI Taxonomy" id="755306"/>
    <lineage>
        <taxon>Archaea</taxon>
        <taxon>Methanobacteriati</taxon>
        <taxon>Methanobacteriota</taxon>
        <taxon>Stenosarchaea group</taxon>
        <taxon>Halobacteria</taxon>
        <taxon>Halobacteriales</taxon>
        <taxon>Halorubellaceae</taxon>
        <taxon>Haloarchaeobius</taxon>
    </lineage>
</organism>
<dbReference type="AlphaFoldDB" id="A0ABD6DGQ6"/>
<feature type="transmembrane region" description="Helical" evidence="1">
    <location>
        <begin position="89"/>
        <end position="122"/>
    </location>
</feature>
<dbReference type="Proteomes" id="UP001597034">
    <property type="component" value="Unassembled WGS sequence"/>
</dbReference>
<accession>A0ABD6DGQ6</accession>
<dbReference type="RefSeq" id="WP_256398999.1">
    <property type="nucleotide sequence ID" value="NZ_JANHJR010000001.1"/>
</dbReference>
<keyword evidence="1" id="KW-0812">Transmembrane</keyword>
<protein>
    <submittedName>
        <fullName evidence="2">DUF5518 domain-containing protein</fullName>
    </submittedName>
</protein>